<dbReference type="Pfam" id="PF21365">
    <property type="entry name" value="Glyco_hydro_31_3rd"/>
    <property type="match status" value="1"/>
</dbReference>
<name>A0A6P7T9F7_9MOLL</name>
<keyword evidence="2 4" id="KW-0378">Hydrolase</keyword>
<dbReference type="RefSeq" id="XP_036366520.1">
    <property type="nucleotide sequence ID" value="XM_036510627.1"/>
</dbReference>
<keyword evidence="6" id="KW-0472">Membrane</keyword>
<evidence type="ECO:0000256" key="5">
    <source>
        <dbReference type="SAM" id="MobiDB-lite"/>
    </source>
</evidence>
<evidence type="ECO:0000313" key="13">
    <source>
        <dbReference type="RefSeq" id="XP_036366520.1"/>
    </source>
</evidence>
<evidence type="ECO:0000313" key="10">
    <source>
        <dbReference type="RefSeq" id="XP_029647573.1"/>
    </source>
</evidence>
<feature type="domain" description="Glycoside hydrolase family 31 TIM barrel" evidence="7">
    <location>
        <begin position="448"/>
        <end position="727"/>
    </location>
</feature>
<evidence type="ECO:0000256" key="3">
    <source>
        <dbReference type="ARBA" id="ARBA00023295"/>
    </source>
</evidence>
<dbReference type="SUPFAM" id="SSF51011">
    <property type="entry name" value="Glycosyl hydrolase domain"/>
    <property type="match status" value="1"/>
</dbReference>
<gene>
    <name evidence="10 11 12 13 14" type="primary">LOC115221512</name>
</gene>
<evidence type="ECO:0000259" key="8">
    <source>
        <dbReference type="Pfam" id="PF21365"/>
    </source>
</evidence>
<keyword evidence="3 4" id="KW-0326">Glycosidase</keyword>
<keyword evidence="6" id="KW-0812">Transmembrane</keyword>
<dbReference type="GO" id="GO:0004553">
    <property type="term" value="F:hydrolase activity, hydrolyzing O-glycosyl compounds"/>
    <property type="evidence" value="ECO:0007669"/>
    <property type="project" value="InterPro"/>
</dbReference>
<organism evidence="9 10">
    <name type="scientific">Octopus sinensis</name>
    <name type="common">East Asian common octopus</name>
    <dbReference type="NCBI Taxonomy" id="2607531"/>
    <lineage>
        <taxon>Eukaryota</taxon>
        <taxon>Metazoa</taxon>
        <taxon>Spiralia</taxon>
        <taxon>Lophotrochozoa</taxon>
        <taxon>Mollusca</taxon>
        <taxon>Cephalopoda</taxon>
        <taxon>Coleoidea</taxon>
        <taxon>Octopodiformes</taxon>
        <taxon>Octopoda</taxon>
        <taxon>Incirrata</taxon>
        <taxon>Octopodidae</taxon>
        <taxon>Octopus</taxon>
    </lineage>
</organism>
<feature type="transmembrane region" description="Helical" evidence="6">
    <location>
        <begin position="169"/>
        <end position="190"/>
    </location>
</feature>
<evidence type="ECO:0000256" key="6">
    <source>
        <dbReference type="SAM" id="Phobius"/>
    </source>
</evidence>
<sequence>MMATLKVPPLAVPSAYLKRGPHLSSLDSCSGSGDLANSNKNLIDVKQTTETLKQANGIGSCLDNIAFEIEDEISKIEARNGFAPSIKSKPNNSYSDAIASTSKDEICFTITGSNNNESISSSGDTQRKEPDISTNDSTITSRRSKNVQILDFANKKESPKQSYLKRFQLHFMVAITFLFIIGNLSAVWHFHEEERLAIKMGRRISFDTSSRVLTFKDAPWSSLQFKGYLANNIPKGWLPLVCSADKKNVSKMCMRWKGIARVNLDYHQVGSLSCFNVKWDADNQNEVLRDCYISNLDWFGSSNTGDFQWPLQNVSYSHSPNYTFNDVNTFGHLSEHFWLSSNGIAILLNESTPFHVSWKKTKLMEMCINSKSNSISATENQMLGSSNKITEKPNPILRYRICYGRNIMDTYSTVRKYFSRNSTKKWPNVKMFEHPHWIAKDAGNELASMSTVVDLARELTKRNLSCSTMEVFGKWESEYGNLEFNEIHFGNISNLMKFMDQSCDLMLPIRPYIHHNSQRFSEGIEKNYFIMDAGGRVPGLVHWSHGVGAMLDASYTPAVDWFMQKLKQLQLDSRISSFHFTYDGNMSLPFQPHFKKGFHSGDLNQRFSEIMGAFSDKVVVDHVSHSQNSSVFVAVQSVIVSNDTSVCFTNLIEKSFVLGILGYPYIMSDGISFGDGTFANKIPNEIVYQRWLQASIFLPAIRFSVTPWSYSESVVENIKKLLAFRQKIVIPHLMGLKNDTLAGVPFIRPIWWSYPNDSDSLAIKDQFLVGDSILVAPLFCDQPSHRNIYIPAGIWEDVNKKKVVDGPMWLVNYTISITEVPYFNRMPQHKKVG</sequence>
<evidence type="ECO:0000259" key="7">
    <source>
        <dbReference type="Pfam" id="PF01055"/>
    </source>
</evidence>
<dbReference type="PANTHER" id="PTHR43053:SF4">
    <property type="entry name" value="MYOGENESIS-REGULATING GLYCOSIDASE"/>
    <property type="match status" value="1"/>
</dbReference>
<evidence type="ECO:0000313" key="9">
    <source>
        <dbReference type="Proteomes" id="UP000515154"/>
    </source>
</evidence>
<evidence type="ECO:0000256" key="1">
    <source>
        <dbReference type="ARBA" id="ARBA00007806"/>
    </source>
</evidence>
<evidence type="ECO:0000313" key="11">
    <source>
        <dbReference type="RefSeq" id="XP_036366517.1"/>
    </source>
</evidence>
<dbReference type="RefSeq" id="XP_036366518.1">
    <property type="nucleotide sequence ID" value="XM_036510625.1"/>
</dbReference>
<dbReference type="Pfam" id="PF01055">
    <property type="entry name" value="Glyco_hydro_31_2nd"/>
    <property type="match status" value="1"/>
</dbReference>
<dbReference type="RefSeq" id="XP_036366521.1">
    <property type="nucleotide sequence ID" value="XM_036510628.1"/>
</dbReference>
<evidence type="ECO:0000313" key="14">
    <source>
        <dbReference type="RefSeq" id="XP_036366521.1"/>
    </source>
</evidence>
<dbReference type="RefSeq" id="XP_036366517.1">
    <property type="nucleotide sequence ID" value="XM_036510624.1"/>
</dbReference>
<dbReference type="SUPFAM" id="SSF51445">
    <property type="entry name" value="(Trans)glycosidases"/>
    <property type="match status" value="1"/>
</dbReference>
<dbReference type="InterPro" id="IPR013780">
    <property type="entry name" value="Glyco_hydro_b"/>
</dbReference>
<dbReference type="InterPro" id="IPR017853">
    <property type="entry name" value="GH"/>
</dbReference>
<reference evidence="10 11" key="1">
    <citation type="submission" date="2025-08" db="UniProtKB">
        <authorList>
            <consortium name="RefSeq"/>
        </authorList>
    </citation>
    <scope>IDENTIFICATION</scope>
</reference>
<dbReference type="GO" id="GO:0005975">
    <property type="term" value="P:carbohydrate metabolic process"/>
    <property type="evidence" value="ECO:0007669"/>
    <property type="project" value="InterPro"/>
</dbReference>
<dbReference type="Gene3D" id="2.60.40.1180">
    <property type="entry name" value="Golgi alpha-mannosidase II"/>
    <property type="match status" value="1"/>
</dbReference>
<protein>
    <submittedName>
        <fullName evidence="10 11">Myogenesis-regulating glycosidase-like isoform X1</fullName>
    </submittedName>
</protein>
<evidence type="ECO:0000256" key="4">
    <source>
        <dbReference type="RuleBase" id="RU361185"/>
    </source>
</evidence>
<evidence type="ECO:0000256" key="2">
    <source>
        <dbReference type="ARBA" id="ARBA00022801"/>
    </source>
</evidence>
<proteinExistence type="inferred from homology"/>
<dbReference type="Proteomes" id="UP000515154">
    <property type="component" value="Linkage group LG18"/>
</dbReference>
<dbReference type="Gene3D" id="3.20.20.80">
    <property type="entry name" value="Glycosidases"/>
    <property type="match status" value="1"/>
</dbReference>
<feature type="region of interest" description="Disordered" evidence="5">
    <location>
        <begin position="117"/>
        <end position="138"/>
    </location>
</feature>
<comment type="similarity">
    <text evidence="1 4">Belongs to the glycosyl hydrolase 31 family.</text>
</comment>
<dbReference type="InterPro" id="IPR048395">
    <property type="entry name" value="Glyco_hydro_31_C"/>
</dbReference>
<dbReference type="PANTHER" id="PTHR43053">
    <property type="entry name" value="GLYCOSIDASE FAMILY 31"/>
    <property type="match status" value="1"/>
</dbReference>
<dbReference type="InterPro" id="IPR000322">
    <property type="entry name" value="Glyco_hydro_31_TIM"/>
</dbReference>
<dbReference type="KEGG" id="osn:115221512"/>
<accession>A0A6P7T9F7</accession>
<dbReference type="AlphaFoldDB" id="A0A6P7T9F7"/>
<feature type="domain" description="Glycosyl hydrolase family 31 C-terminal" evidence="8">
    <location>
        <begin position="743"/>
        <end position="825"/>
    </location>
</feature>
<keyword evidence="6" id="KW-1133">Transmembrane helix</keyword>
<dbReference type="InterPro" id="IPR050985">
    <property type="entry name" value="Alpha-glycosidase_related"/>
</dbReference>
<evidence type="ECO:0000313" key="12">
    <source>
        <dbReference type="RefSeq" id="XP_036366518.1"/>
    </source>
</evidence>
<keyword evidence="9" id="KW-1185">Reference proteome</keyword>
<dbReference type="RefSeq" id="XP_029647573.1">
    <property type="nucleotide sequence ID" value="XM_029791713.2"/>
</dbReference>